<organism evidence="2 3">
    <name type="scientific">Vespula pensylvanica</name>
    <name type="common">Western yellow jacket</name>
    <name type="synonym">Wasp</name>
    <dbReference type="NCBI Taxonomy" id="30213"/>
    <lineage>
        <taxon>Eukaryota</taxon>
        <taxon>Metazoa</taxon>
        <taxon>Ecdysozoa</taxon>
        <taxon>Arthropoda</taxon>
        <taxon>Hexapoda</taxon>
        <taxon>Insecta</taxon>
        <taxon>Pterygota</taxon>
        <taxon>Neoptera</taxon>
        <taxon>Endopterygota</taxon>
        <taxon>Hymenoptera</taxon>
        <taxon>Apocrita</taxon>
        <taxon>Aculeata</taxon>
        <taxon>Vespoidea</taxon>
        <taxon>Vespidae</taxon>
        <taxon>Vespinae</taxon>
        <taxon>Vespula</taxon>
    </lineage>
</organism>
<feature type="region of interest" description="Disordered" evidence="1">
    <location>
        <begin position="1"/>
        <end position="21"/>
    </location>
</feature>
<keyword evidence="3" id="KW-1185">Reference proteome</keyword>
<reference evidence="2" key="1">
    <citation type="journal article" date="2020" name="G3 (Bethesda)">
        <title>High-Quality Assemblies for Three Invasive Social Wasps from the &lt;i&gt;Vespula&lt;/i&gt; Genus.</title>
        <authorList>
            <person name="Harrop T.W.R."/>
            <person name="Guhlin J."/>
            <person name="McLaughlin G.M."/>
            <person name="Permina E."/>
            <person name="Stockwell P."/>
            <person name="Gilligan J."/>
            <person name="Le Lec M.F."/>
            <person name="Gruber M.A.M."/>
            <person name="Quinn O."/>
            <person name="Lovegrove M."/>
            <person name="Duncan E.J."/>
            <person name="Remnant E.J."/>
            <person name="Van Eeckhoven J."/>
            <person name="Graham B."/>
            <person name="Knapp R.A."/>
            <person name="Langford K.W."/>
            <person name="Kronenberg Z."/>
            <person name="Press M.O."/>
            <person name="Eacker S.M."/>
            <person name="Wilson-Rankin E.E."/>
            <person name="Purcell J."/>
            <person name="Lester P.J."/>
            <person name="Dearden P.K."/>
        </authorList>
    </citation>
    <scope>NUCLEOTIDE SEQUENCE</scope>
    <source>
        <strain evidence="2">Volc-1</strain>
    </source>
</reference>
<evidence type="ECO:0000313" key="3">
    <source>
        <dbReference type="Proteomes" id="UP000600918"/>
    </source>
</evidence>
<dbReference type="AlphaFoldDB" id="A0A834NQA3"/>
<proteinExistence type="predicted"/>
<feature type="region of interest" description="Disordered" evidence="1">
    <location>
        <begin position="105"/>
        <end position="128"/>
    </location>
</feature>
<protein>
    <submittedName>
        <fullName evidence="2">Uncharacterized protein</fullName>
    </submittedName>
</protein>
<accession>A0A834NQA3</accession>
<evidence type="ECO:0000256" key="1">
    <source>
        <dbReference type="SAM" id="MobiDB-lite"/>
    </source>
</evidence>
<dbReference type="Proteomes" id="UP000600918">
    <property type="component" value="Unassembled WGS sequence"/>
</dbReference>
<sequence length="179" mass="19903">MGSTEEECASKDDKLDGIQPAHSDLTRLNPLRASTKILWNTQTRVRRWISASASASASCAMFSLSPKVLASYDESVVRGVRVRSRNLICWHSAVVLPLNGNVRNPRSRVTSKQDHLPKSTSKFVEKKDTKSSPHVAVILKSNKLPTLWSLNVRLTSHRNGLPTIAATTSHQRERTGLFF</sequence>
<dbReference type="EMBL" id="JACSDY010000011">
    <property type="protein sequence ID" value="KAF7415566.1"/>
    <property type="molecule type" value="Genomic_DNA"/>
</dbReference>
<feature type="compositionally biased region" description="Basic and acidic residues" evidence="1">
    <location>
        <begin position="111"/>
        <end position="128"/>
    </location>
</feature>
<evidence type="ECO:0000313" key="2">
    <source>
        <dbReference type="EMBL" id="KAF7415566.1"/>
    </source>
</evidence>
<comment type="caution">
    <text evidence="2">The sequence shown here is derived from an EMBL/GenBank/DDBJ whole genome shotgun (WGS) entry which is preliminary data.</text>
</comment>
<gene>
    <name evidence="2" type="ORF">H0235_012158</name>
</gene>
<name>A0A834NQA3_VESPE</name>